<keyword evidence="1" id="KW-1133">Transmembrane helix</keyword>
<comment type="caution">
    <text evidence="2">The sequence shown here is derived from an EMBL/GenBank/DDBJ whole genome shotgun (WGS) entry which is preliminary data.</text>
</comment>
<accession>A0ABQ6CCU5</accession>
<keyword evidence="1" id="KW-0812">Transmembrane</keyword>
<name>A0ABQ6CCU5_9HYPH</name>
<dbReference type="EMBL" id="BSPC01000005">
    <property type="protein sequence ID" value="GLS17497.1"/>
    <property type="molecule type" value="Genomic_DNA"/>
</dbReference>
<dbReference type="Proteomes" id="UP001156882">
    <property type="component" value="Unassembled WGS sequence"/>
</dbReference>
<proteinExistence type="predicted"/>
<keyword evidence="1" id="KW-0472">Membrane</keyword>
<keyword evidence="3" id="KW-1185">Reference proteome</keyword>
<feature type="transmembrane region" description="Helical" evidence="1">
    <location>
        <begin position="63"/>
        <end position="89"/>
    </location>
</feature>
<evidence type="ECO:0008006" key="4">
    <source>
        <dbReference type="Google" id="ProtNLM"/>
    </source>
</evidence>
<evidence type="ECO:0000256" key="1">
    <source>
        <dbReference type="SAM" id="Phobius"/>
    </source>
</evidence>
<evidence type="ECO:0000313" key="3">
    <source>
        <dbReference type="Proteomes" id="UP001156882"/>
    </source>
</evidence>
<reference evidence="3" key="1">
    <citation type="journal article" date="2019" name="Int. J. Syst. Evol. Microbiol.">
        <title>The Global Catalogue of Microorganisms (GCM) 10K type strain sequencing project: providing services to taxonomists for standard genome sequencing and annotation.</title>
        <authorList>
            <consortium name="The Broad Institute Genomics Platform"/>
            <consortium name="The Broad Institute Genome Sequencing Center for Infectious Disease"/>
            <person name="Wu L."/>
            <person name="Ma J."/>
        </authorList>
    </citation>
    <scope>NUCLEOTIDE SEQUENCE [LARGE SCALE GENOMIC DNA]</scope>
    <source>
        <strain evidence="3">NBRC 101365</strain>
    </source>
</reference>
<sequence length="160" mass="17977">MSPLAKSSADIQGPTILRPNIYSIVEMVVFWCGLPLAIEAFLLGRIIWDRLEHVASNPNVISAFWLFLLPLGVATYVTASWAFSVIALSEDRVTLKRMRNSEYVLASHVSAIKHMETRGGLRHTLLVTTRGSLWINTSAYSFTQIESVIDYVKKRSKHSL</sequence>
<organism evidence="2 3">
    <name type="scientific">Labrys miyagiensis</name>
    <dbReference type="NCBI Taxonomy" id="346912"/>
    <lineage>
        <taxon>Bacteria</taxon>
        <taxon>Pseudomonadati</taxon>
        <taxon>Pseudomonadota</taxon>
        <taxon>Alphaproteobacteria</taxon>
        <taxon>Hyphomicrobiales</taxon>
        <taxon>Xanthobacteraceae</taxon>
        <taxon>Labrys</taxon>
    </lineage>
</organism>
<protein>
    <recommendedName>
        <fullName evidence="4">PH domain-containing protein</fullName>
    </recommendedName>
</protein>
<evidence type="ECO:0000313" key="2">
    <source>
        <dbReference type="EMBL" id="GLS17497.1"/>
    </source>
</evidence>
<gene>
    <name evidence="2" type="ORF">GCM10007874_05120</name>
</gene>
<feature type="transmembrane region" description="Helical" evidence="1">
    <location>
        <begin position="21"/>
        <end position="43"/>
    </location>
</feature>